<evidence type="ECO:0000313" key="2">
    <source>
        <dbReference type="EMBL" id="TFK30985.1"/>
    </source>
</evidence>
<dbReference type="EMBL" id="ML214096">
    <property type="protein sequence ID" value="TFK30985.1"/>
    <property type="molecule type" value="Genomic_DNA"/>
</dbReference>
<proteinExistence type="predicted"/>
<organism evidence="2 3">
    <name type="scientific">Crucibulum laeve</name>
    <dbReference type="NCBI Taxonomy" id="68775"/>
    <lineage>
        <taxon>Eukaryota</taxon>
        <taxon>Fungi</taxon>
        <taxon>Dikarya</taxon>
        <taxon>Basidiomycota</taxon>
        <taxon>Agaricomycotina</taxon>
        <taxon>Agaricomycetes</taxon>
        <taxon>Agaricomycetidae</taxon>
        <taxon>Agaricales</taxon>
        <taxon>Agaricineae</taxon>
        <taxon>Nidulariaceae</taxon>
        <taxon>Crucibulum</taxon>
    </lineage>
</organism>
<dbReference type="STRING" id="68775.A0A5C3LEA5"/>
<evidence type="ECO:0000313" key="3">
    <source>
        <dbReference type="Proteomes" id="UP000308652"/>
    </source>
</evidence>
<dbReference type="AlphaFoldDB" id="A0A5C3LEA5"/>
<evidence type="ECO:0000256" key="1">
    <source>
        <dbReference type="SAM" id="MobiDB-lite"/>
    </source>
</evidence>
<keyword evidence="3" id="KW-1185">Reference proteome</keyword>
<name>A0A5C3LEA5_9AGAR</name>
<sequence>MSHGPQITQSAFKYFFGMTFQDVEDKYYSVGIDTEPIIRPPSYVTTKSQRTPRFHPWTEEENTRIFSLEDRGFTLPPPDIDDGSDNDDMDIDDDEEEHLSLDDRLSVLWRQFLQDLMMKCPNPKGRNESYCRLTILERSKVNEDVYMNKALSEIFNACQWKYAKTDDIERAFNYYWPVKTHQLPHKSQGYRQCRWYQDWKRLMDEVNGASATIMRKEIWKRFKKLLWVPVGTSDKIWVSKGNGVGFERLPRGSEGAAPQIYTWFDPLW</sequence>
<protein>
    <submittedName>
        <fullName evidence="2">Uncharacterized protein</fullName>
    </submittedName>
</protein>
<accession>A0A5C3LEA5</accession>
<feature type="region of interest" description="Disordered" evidence="1">
    <location>
        <begin position="72"/>
        <end position="96"/>
    </location>
</feature>
<dbReference type="Proteomes" id="UP000308652">
    <property type="component" value="Unassembled WGS sequence"/>
</dbReference>
<gene>
    <name evidence="2" type="ORF">BDQ12DRAFT_730072</name>
</gene>
<dbReference type="OrthoDB" id="2953743at2759"/>
<reference evidence="2 3" key="1">
    <citation type="journal article" date="2019" name="Nat. Ecol. Evol.">
        <title>Megaphylogeny resolves global patterns of mushroom evolution.</title>
        <authorList>
            <person name="Varga T."/>
            <person name="Krizsan K."/>
            <person name="Foldi C."/>
            <person name="Dima B."/>
            <person name="Sanchez-Garcia M."/>
            <person name="Sanchez-Ramirez S."/>
            <person name="Szollosi G.J."/>
            <person name="Szarkandi J.G."/>
            <person name="Papp V."/>
            <person name="Albert L."/>
            <person name="Andreopoulos W."/>
            <person name="Angelini C."/>
            <person name="Antonin V."/>
            <person name="Barry K.W."/>
            <person name="Bougher N.L."/>
            <person name="Buchanan P."/>
            <person name="Buyck B."/>
            <person name="Bense V."/>
            <person name="Catcheside P."/>
            <person name="Chovatia M."/>
            <person name="Cooper J."/>
            <person name="Damon W."/>
            <person name="Desjardin D."/>
            <person name="Finy P."/>
            <person name="Geml J."/>
            <person name="Haridas S."/>
            <person name="Hughes K."/>
            <person name="Justo A."/>
            <person name="Karasinski D."/>
            <person name="Kautmanova I."/>
            <person name="Kiss B."/>
            <person name="Kocsube S."/>
            <person name="Kotiranta H."/>
            <person name="LaButti K.M."/>
            <person name="Lechner B.E."/>
            <person name="Liimatainen K."/>
            <person name="Lipzen A."/>
            <person name="Lukacs Z."/>
            <person name="Mihaltcheva S."/>
            <person name="Morgado L.N."/>
            <person name="Niskanen T."/>
            <person name="Noordeloos M.E."/>
            <person name="Ohm R.A."/>
            <person name="Ortiz-Santana B."/>
            <person name="Ovrebo C."/>
            <person name="Racz N."/>
            <person name="Riley R."/>
            <person name="Savchenko A."/>
            <person name="Shiryaev A."/>
            <person name="Soop K."/>
            <person name="Spirin V."/>
            <person name="Szebenyi C."/>
            <person name="Tomsovsky M."/>
            <person name="Tulloss R.E."/>
            <person name="Uehling J."/>
            <person name="Grigoriev I.V."/>
            <person name="Vagvolgyi C."/>
            <person name="Papp T."/>
            <person name="Martin F.M."/>
            <person name="Miettinen O."/>
            <person name="Hibbett D.S."/>
            <person name="Nagy L.G."/>
        </authorList>
    </citation>
    <scope>NUCLEOTIDE SEQUENCE [LARGE SCALE GENOMIC DNA]</scope>
    <source>
        <strain evidence="2 3">CBS 166.37</strain>
    </source>
</reference>
<feature type="compositionally biased region" description="Acidic residues" evidence="1">
    <location>
        <begin position="79"/>
        <end position="96"/>
    </location>
</feature>